<proteinExistence type="predicted"/>
<reference evidence="2" key="1">
    <citation type="submission" date="2017-09" db="EMBL/GenBank/DDBJ databases">
        <title>FDA dAtabase for Regulatory Grade micrObial Sequences (FDA-ARGOS): Supporting development and validation of Infectious Disease Dx tests.</title>
        <authorList>
            <person name="Minogue T."/>
            <person name="Wolcott M."/>
            <person name="Wasieloski L."/>
            <person name="Aguilar W."/>
            <person name="Moore D."/>
            <person name="Tallon L."/>
            <person name="Sadzewicz L."/>
            <person name="Ott S."/>
            <person name="Zhao X."/>
            <person name="Nagaraj S."/>
            <person name="Vavikolanu K."/>
            <person name="Aluvathingal J."/>
            <person name="Nadendla S."/>
            <person name="Sichtig H."/>
        </authorList>
    </citation>
    <scope>NUCLEOTIDE SEQUENCE [LARGE SCALE GENOMIC DNA]</scope>
    <source>
        <strain evidence="2">FDAARGOS_369</strain>
    </source>
</reference>
<dbReference type="EMBL" id="CP023510">
    <property type="protein sequence ID" value="ATF62284.1"/>
    <property type="molecule type" value="Genomic_DNA"/>
</dbReference>
<gene>
    <name evidence="1" type="ORF">CO690_00780</name>
</gene>
<organism evidence="1 2">
    <name type="scientific">Rothia mucilaginosa</name>
    <dbReference type="NCBI Taxonomy" id="43675"/>
    <lineage>
        <taxon>Bacteria</taxon>
        <taxon>Bacillati</taxon>
        <taxon>Actinomycetota</taxon>
        <taxon>Actinomycetes</taxon>
        <taxon>Micrococcales</taxon>
        <taxon>Micrococcaceae</taxon>
        <taxon>Rothia</taxon>
    </lineage>
</organism>
<protein>
    <submittedName>
        <fullName evidence="1">Uncharacterized protein</fullName>
    </submittedName>
</protein>
<accession>A0A291DCZ8</accession>
<dbReference type="AlphaFoldDB" id="A0A291DCZ8"/>
<evidence type="ECO:0000313" key="1">
    <source>
        <dbReference type="EMBL" id="ATF62284.1"/>
    </source>
</evidence>
<sequence length="95" mass="10802">MYMLDWEEAKVLSGYMVSLPIVRKDKWATHFDAVGEWEMSLSCSAADCVEAGLSMPKDVLEKANLGIIPEDILSSIQKLATEDFDYEEHIDFLDR</sequence>
<evidence type="ECO:0000313" key="2">
    <source>
        <dbReference type="Proteomes" id="UP000218628"/>
    </source>
</evidence>
<dbReference type="Proteomes" id="UP000218628">
    <property type="component" value="Chromosome"/>
</dbReference>
<name>A0A291DCZ8_9MICC</name>